<evidence type="ECO:0000313" key="2">
    <source>
        <dbReference type="EMBL" id="SEV82826.1"/>
    </source>
</evidence>
<proteinExistence type="predicted"/>
<protein>
    <submittedName>
        <fullName evidence="2">Uncharacterized protein</fullName>
    </submittedName>
</protein>
<reference evidence="2 3" key="1">
    <citation type="submission" date="2016-10" db="EMBL/GenBank/DDBJ databases">
        <authorList>
            <person name="de Groot N.N."/>
        </authorList>
    </citation>
    <scope>NUCLEOTIDE SEQUENCE [LARGE SCALE GENOMIC DNA]</scope>
    <source>
        <strain evidence="2 3">DSM 9179</strain>
    </source>
</reference>
<feature type="transmembrane region" description="Helical" evidence="1">
    <location>
        <begin position="150"/>
        <end position="171"/>
    </location>
</feature>
<keyword evidence="3" id="KW-1185">Reference proteome</keyword>
<keyword evidence="1" id="KW-0472">Membrane</keyword>
<feature type="transmembrane region" description="Helical" evidence="1">
    <location>
        <begin position="61"/>
        <end position="78"/>
    </location>
</feature>
<feature type="transmembrane region" description="Helical" evidence="1">
    <location>
        <begin position="128"/>
        <end position="144"/>
    </location>
</feature>
<dbReference type="EMBL" id="FOJI01000001">
    <property type="protein sequence ID" value="SEV82826.1"/>
    <property type="molecule type" value="Genomic_DNA"/>
</dbReference>
<keyword evidence="1" id="KW-1133">Transmembrane helix</keyword>
<dbReference type="RefSeq" id="WP_092449572.1">
    <property type="nucleotide sequence ID" value="NZ_FOJI01000001.1"/>
</dbReference>
<keyword evidence="1" id="KW-0812">Transmembrane</keyword>
<feature type="transmembrane region" description="Helical" evidence="1">
    <location>
        <begin position="31"/>
        <end position="49"/>
    </location>
</feature>
<feature type="transmembrane region" description="Helical" evidence="1">
    <location>
        <begin position="90"/>
        <end position="107"/>
    </location>
</feature>
<dbReference type="OrthoDB" id="2066245at2"/>
<evidence type="ECO:0000256" key="1">
    <source>
        <dbReference type="SAM" id="Phobius"/>
    </source>
</evidence>
<accession>A0A1I0M520</accession>
<organism evidence="2 3">
    <name type="scientific">[Clostridium] fimetarium</name>
    <dbReference type="NCBI Taxonomy" id="99656"/>
    <lineage>
        <taxon>Bacteria</taxon>
        <taxon>Bacillati</taxon>
        <taxon>Bacillota</taxon>
        <taxon>Clostridia</taxon>
        <taxon>Lachnospirales</taxon>
        <taxon>Lachnospiraceae</taxon>
    </lineage>
</organism>
<sequence length="188" mass="21174">MSKKNITLILAGILIQILEFTVKIGDVRIDLFSDIIAYILILIGIMPLVQRNNLFKKSKNTAIKGLIISILVQAINFIDFGEGAGNIDTFTKGLITIFSIYFTYYFTESIMLEAKNQDKSAITRNFRVTWSILGIFIFVYYIAFVSSISILSIGLQAATLLCALYYISIIWTGSTQLYTDKISDHIEL</sequence>
<gene>
    <name evidence="2" type="ORF">SAMN05421659_101143</name>
</gene>
<dbReference type="AlphaFoldDB" id="A0A1I0M520"/>
<evidence type="ECO:0000313" key="3">
    <source>
        <dbReference type="Proteomes" id="UP000199701"/>
    </source>
</evidence>
<name>A0A1I0M520_9FIRM</name>
<dbReference type="Proteomes" id="UP000199701">
    <property type="component" value="Unassembled WGS sequence"/>
</dbReference>